<dbReference type="EMBL" id="JACAZH010000043">
    <property type="protein sequence ID" value="KAF7334887.1"/>
    <property type="molecule type" value="Genomic_DNA"/>
</dbReference>
<comment type="caution">
    <text evidence="2">The sequence shown here is derived from an EMBL/GenBank/DDBJ whole genome shotgun (WGS) entry which is preliminary data.</text>
</comment>
<sequence>MVLPPRSADEPRHRLRNDNLGDMDLHIKAVQNYLAPASAPDGLWIAARMCVPDLGFTLYVFAILFVLRPF</sequence>
<keyword evidence="1" id="KW-1133">Transmembrane helix</keyword>
<evidence type="ECO:0000313" key="2">
    <source>
        <dbReference type="EMBL" id="KAF7334887.1"/>
    </source>
</evidence>
<dbReference type="Proteomes" id="UP000623467">
    <property type="component" value="Unassembled WGS sequence"/>
</dbReference>
<evidence type="ECO:0000313" key="3">
    <source>
        <dbReference type="Proteomes" id="UP000623467"/>
    </source>
</evidence>
<organism evidence="2 3">
    <name type="scientific">Mycena sanguinolenta</name>
    <dbReference type="NCBI Taxonomy" id="230812"/>
    <lineage>
        <taxon>Eukaryota</taxon>
        <taxon>Fungi</taxon>
        <taxon>Dikarya</taxon>
        <taxon>Basidiomycota</taxon>
        <taxon>Agaricomycotina</taxon>
        <taxon>Agaricomycetes</taxon>
        <taxon>Agaricomycetidae</taxon>
        <taxon>Agaricales</taxon>
        <taxon>Marasmiineae</taxon>
        <taxon>Mycenaceae</taxon>
        <taxon>Mycena</taxon>
    </lineage>
</organism>
<keyword evidence="3" id="KW-1185">Reference proteome</keyword>
<feature type="transmembrane region" description="Helical" evidence="1">
    <location>
        <begin position="43"/>
        <end position="67"/>
    </location>
</feature>
<protein>
    <submittedName>
        <fullName evidence="2">Uncharacterized protein</fullName>
    </submittedName>
</protein>
<proteinExistence type="predicted"/>
<dbReference type="AlphaFoldDB" id="A0A8H7CGB3"/>
<keyword evidence="1" id="KW-0812">Transmembrane</keyword>
<reference evidence="2" key="1">
    <citation type="submission" date="2020-05" db="EMBL/GenBank/DDBJ databases">
        <title>Mycena genomes resolve the evolution of fungal bioluminescence.</title>
        <authorList>
            <person name="Tsai I.J."/>
        </authorList>
    </citation>
    <scope>NUCLEOTIDE SEQUENCE</scope>
    <source>
        <strain evidence="2">160909Yilan</strain>
    </source>
</reference>
<gene>
    <name evidence="2" type="ORF">MSAN_02358300</name>
</gene>
<evidence type="ECO:0000256" key="1">
    <source>
        <dbReference type="SAM" id="Phobius"/>
    </source>
</evidence>
<keyword evidence="1" id="KW-0472">Membrane</keyword>
<accession>A0A8H7CGB3</accession>
<name>A0A8H7CGB3_9AGAR</name>